<proteinExistence type="inferred from homology"/>
<keyword evidence="7" id="KW-0677">Repeat</keyword>
<dbReference type="FunFam" id="3.80.10.10:FF:000213">
    <property type="entry name" value="Tyrosine-sulfated glycopeptide receptor 1"/>
    <property type="match status" value="1"/>
</dbReference>
<keyword evidence="6 12" id="KW-0732">Signal</keyword>
<keyword evidence="15" id="KW-1185">Reference proteome</keyword>
<gene>
    <name evidence="14" type="ORF">HHK36_025840</name>
</gene>
<dbReference type="Pfam" id="PF08263">
    <property type="entry name" value="LRRNT_2"/>
    <property type="match status" value="1"/>
</dbReference>
<dbReference type="PANTHER" id="PTHR48062">
    <property type="entry name" value="RECEPTOR-LIKE PROTEIN 14"/>
    <property type="match status" value="1"/>
</dbReference>
<feature type="transmembrane region" description="Helical" evidence="11">
    <location>
        <begin position="657"/>
        <end position="676"/>
    </location>
</feature>
<dbReference type="OMA" id="TMDMRIF"/>
<dbReference type="FunFam" id="3.80.10.10:FF:000095">
    <property type="entry name" value="LRR receptor-like serine/threonine-protein kinase GSO1"/>
    <property type="match status" value="1"/>
</dbReference>
<keyword evidence="3" id="KW-1003">Cell membrane</keyword>
<dbReference type="InterPro" id="IPR032675">
    <property type="entry name" value="LRR_dom_sf"/>
</dbReference>
<comment type="caution">
    <text evidence="14">The sequence shown here is derived from an EMBL/GenBank/DDBJ whole genome shotgun (WGS) entry which is preliminary data.</text>
</comment>
<protein>
    <recommendedName>
        <fullName evidence="13">Leucine-rich repeat-containing N-terminal plant-type domain-containing protein</fullName>
    </recommendedName>
</protein>
<comment type="similarity">
    <text evidence="2">Belongs to the RLP family.</text>
</comment>
<dbReference type="EMBL" id="JABCRI010000019">
    <property type="protein sequence ID" value="KAF8389147.1"/>
    <property type="molecule type" value="Genomic_DNA"/>
</dbReference>
<dbReference type="Pfam" id="PF00560">
    <property type="entry name" value="LRR_1"/>
    <property type="match status" value="6"/>
</dbReference>
<dbReference type="InterPro" id="IPR013210">
    <property type="entry name" value="LRR_N_plant-typ"/>
</dbReference>
<evidence type="ECO:0000313" key="14">
    <source>
        <dbReference type="EMBL" id="KAF8389147.1"/>
    </source>
</evidence>
<dbReference type="GO" id="GO:0005886">
    <property type="term" value="C:plasma membrane"/>
    <property type="evidence" value="ECO:0007669"/>
    <property type="project" value="UniProtKB-SubCell"/>
</dbReference>
<dbReference type="PANTHER" id="PTHR48062:SF52">
    <property type="entry name" value="RECEPTOR-LIKE PROTEIN 8-RELATED"/>
    <property type="match status" value="1"/>
</dbReference>
<dbReference type="Proteomes" id="UP000655225">
    <property type="component" value="Unassembled WGS sequence"/>
</dbReference>
<evidence type="ECO:0000256" key="10">
    <source>
        <dbReference type="ARBA" id="ARBA00023180"/>
    </source>
</evidence>
<dbReference type="Gene3D" id="3.80.10.10">
    <property type="entry name" value="Ribonuclease Inhibitor"/>
    <property type="match status" value="3"/>
</dbReference>
<dbReference type="Pfam" id="PF13855">
    <property type="entry name" value="LRR_8"/>
    <property type="match status" value="2"/>
</dbReference>
<feature type="signal peptide" evidence="12">
    <location>
        <begin position="1"/>
        <end position="25"/>
    </location>
</feature>
<dbReference type="PRINTS" id="PR00019">
    <property type="entry name" value="LEURICHRPT"/>
</dbReference>
<evidence type="ECO:0000259" key="13">
    <source>
        <dbReference type="Pfam" id="PF08263"/>
    </source>
</evidence>
<evidence type="ECO:0000256" key="2">
    <source>
        <dbReference type="ARBA" id="ARBA00009592"/>
    </source>
</evidence>
<dbReference type="SUPFAM" id="SSF52058">
    <property type="entry name" value="L domain-like"/>
    <property type="match status" value="2"/>
</dbReference>
<feature type="chain" id="PRO_5032915900" description="Leucine-rich repeat-containing N-terminal plant-type domain-containing protein" evidence="12">
    <location>
        <begin position="26"/>
        <end position="701"/>
    </location>
</feature>
<dbReference type="OrthoDB" id="4691307at2759"/>
<evidence type="ECO:0000313" key="15">
    <source>
        <dbReference type="Proteomes" id="UP000655225"/>
    </source>
</evidence>
<evidence type="ECO:0000256" key="3">
    <source>
        <dbReference type="ARBA" id="ARBA00022475"/>
    </source>
</evidence>
<keyword evidence="10" id="KW-0325">Glycoprotein</keyword>
<sequence length="701" mass="78933">MSSMEWSSVCWVWVLLVLLQSQIHASLGYLEEERIALLEFKAFANVTDDTYLTSWDDKTDCCAWPRVKCNHTNERVIELSLNHTIPIDAVRYLNATIFLAFVDLRLLDLSSNYLDGFERLHGLRRLQVLDLSNNCFNISILLSLVGFLSLKTSSLASNEIIGMIPNQDCNPVNRLEILDVSNNRRSGEVPSCIRTLPSLKTLSLRGNQLNGSLNSQGFCQLKNVQELDLSENEFRGSLPPCLNNFTSLRMLDLSENQFNGTFPTFLVNSNNFKGSISIQMPNSLYLTTLEISNNNISGRLPIWIGNLSNLKTLLMSQNNLDGTIPVENCKLNRLQVLGLSRNNFFGSLPSCFNSSSLRHLYLQRNMFTGPISDALSMSSSLVTLDLRDNNFSGGISIWINMLSNLKVLLLRGTLLRGQITVQLCQLDKISILDLSHNRLFGSIPSCLKNLTFGRNVTDDAFLPIEQGEFFWGFYAVSEIGYIGKSVTDYQPVITWDIEVEVEFITKKRSEFYKGHILMLMSGMDLSWNQLTGDIPLEIGELSEIHALNLSHNHLIGSIPETFSNLKNIESMDLSYNSLSGPIPSQVTDLSFLAIFNVSYNNLSGKMPDHGQFGSFDETNYGGNPDLCGPRLKKSCDDIEPPSKNGEDDGVFINMVSFYWSFVASYVVELLGFITILHINTNWRRAWFCFIDKCISSCCNWF</sequence>
<name>A0A835D5Y3_TETSI</name>
<evidence type="ECO:0000256" key="5">
    <source>
        <dbReference type="ARBA" id="ARBA00022692"/>
    </source>
</evidence>
<comment type="subcellular location">
    <subcellularLocation>
        <location evidence="1">Cell membrane</location>
        <topology evidence="1">Single-pass type I membrane protein</topology>
    </subcellularLocation>
</comment>
<dbReference type="InterPro" id="IPR003591">
    <property type="entry name" value="Leu-rich_rpt_typical-subtyp"/>
</dbReference>
<evidence type="ECO:0000256" key="9">
    <source>
        <dbReference type="ARBA" id="ARBA00023136"/>
    </source>
</evidence>
<keyword evidence="8 11" id="KW-1133">Transmembrane helix</keyword>
<accession>A0A835D5Y3</accession>
<dbReference type="InterPro" id="IPR051502">
    <property type="entry name" value="RLP_Defense_Trigger"/>
</dbReference>
<dbReference type="AlphaFoldDB" id="A0A835D5Y3"/>
<reference evidence="14 15" key="1">
    <citation type="submission" date="2020-04" db="EMBL/GenBank/DDBJ databases">
        <title>Plant Genome Project.</title>
        <authorList>
            <person name="Zhang R.-G."/>
        </authorList>
    </citation>
    <scope>NUCLEOTIDE SEQUENCE [LARGE SCALE GENOMIC DNA]</scope>
    <source>
        <strain evidence="14">YNK0</strain>
        <tissue evidence="14">Leaf</tissue>
    </source>
</reference>
<keyword evidence="9 11" id="KW-0472">Membrane</keyword>
<evidence type="ECO:0000256" key="8">
    <source>
        <dbReference type="ARBA" id="ARBA00022989"/>
    </source>
</evidence>
<keyword evidence="5 11" id="KW-0812">Transmembrane</keyword>
<keyword evidence="4" id="KW-0433">Leucine-rich repeat</keyword>
<evidence type="ECO:0000256" key="12">
    <source>
        <dbReference type="SAM" id="SignalP"/>
    </source>
</evidence>
<evidence type="ECO:0000256" key="7">
    <source>
        <dbReference type="ARBA" id="ARBA00022737"/>
    </source>
</evidence>
<organism evidence="14 15">
    <name type="scientific">Tetracentron sinense</name>
    <name type="common">Spur-leaf</name>
    <dbReference type="NCBI Taxonomy" id="13715"/>
    <lineage>
        <taxon>Eukaryota</taxon>
        <taxon>Viridiplantae</taxon>
        <taxon>Streptophyta</taxon>
        <taxon>Embryophyta</taxon>
        <taxon>Tracheophyta</taxon>
        <taxon>Spermatophyta</taxon>
        <taxon>Magnoliopsida</taxon>
        <taxon>Trochodendrales</taxon>
        <taxon>Trochodendraceae</taxon>
        <taxon>Tetracentron</taxon>
    </lineage>
</organism>
<feature type="domain" description="Leucine-rich repeat-containing N-terminal plant-type" evidence="13">
    <location>
        <begin position="31"/>
        <end position="70"/>
    </location>
</feature>
<evidence type="ECO:0000256" key="6">
    <source>
        <dbReference type="ARBA" id="ARBA00022729"/>
    </source>
</evidence>
<dbReference type="InterPro" id="IPR001611">
    <property type="entry name" value="Leu-rich_rpt"/>
</dbReference>
<evidence type="ECO:0000256" key="1">
    <source>
        <dbReference type="ARBA" id="ARBA00004251"/>
    </source>
</evidence>
<evidence type="ECO:0000256" key="4">
    <source>
        <dbReference type="ARBA" id="ARBA00022614"/>
    </source>
</evidence>
<evidence type="ECO:0000256" key="11">
    <source>
        <dbReference type="SAM" id="Phobius"/>
    </source>
</evidence>
<dbReference type="PROSITE" id="PS51450">
    <property type="entry name" value="LRR"/>
    <property type="match status" value="1"/>
</dbReference>
<dbReference type="SMART" id="SM00369">
    <property type="entry name" value="LRR_TYP"/>
    <property type="match status" value="7"/>
</dbReference>